<dbReference type="GO" id="GO:0005524">
    <property type="term" value="F:ATP binding"/>
    <property type="evidence" value="ECO:0007669"/>
    <property type="project" value="UniProtKB-UniRule"/>
</dbReference>
<feature type="domain" description="Protein kinase" evidence="6">
    <location>
        <begin position="116"/>
        <end position="378"/>
    </location>
</feature>
<dbReference type="Pfam" id="PF00069">
    <property type="entry name" value="Pkinase"/>
    <property type="match status" value="1"/>
</dbReference>
<dbReference type="FunFam" id="3.30.200.20:FF:001067">
    <property type="entry name" value="CAMK/CAMKL protein kinase"/>
    <property type="match status" value="1"/>
</dbReference>
<dbReference type="InterPro" id="IPR011009">
    <property type="entry name" value="Kinase-like_dom_sf"/>
</dbReference>
<gene>
    <name evidence="7" type="ORF">N0F65_012147</name>
</gene>
<keyword evidence="2 3" id="KW-0067">ATP-binding</keyword>
<proteinExistence type="inferred from homology"/>
<dbReference type="GO" id="GO:0004674">
    <property type="term" value="F:protein serine/threonine kinase activity"/>
    <property type="evidence" value="ECO:0007669"/>
    <property type="project" value="UniProtKB-KW"/>
</dbReference>
<evidence type="ECO:0000259" key="6">
    <source>
        <dbReference type="PROSITE" id="PS50011"/>
    </source>
</evidence>
<dbReference type="Gene3D" id="3.30.200.20">
    <property type="entry name" value="Phosphorylase Kinase, domain 1"/>
    <property type="match status" value="1"/>
</dbReference>
<evidence type="ECO:0000256" key="1">
    <source>
        <dbReference type="ARBA" id="ARBA00022741"/>
    </source>
</evidence>
<feature type="region of interest" description="Disordered" evidence="5">
    <location>
        <begin position="1"/>
        <end position="57"/>
    </location>
</feature>
<dbReference type="PROSITE" id="PS50011">
    <property type="entry name" value="PROTEIN_KINASE_DOM"/>
    <property type="match status" value="1"/>
</dbReference>
<feature type="binding site" evidence="3">
    <location>
        <position position="146"/>
    </location>
    <ligand>
        <name>ATP</name>
        <dbReference type="ChEBI" id="CHEBI:30616"/>
    </ligand>
</feature>
<evidence type="ECO:0000256" key="3">
    <source>
        <dbReference type="PROSITE-ProRule" id="PRU10141"/>
    </source>
</evidence>
<feature type="compositionally biased region" description="Low complexity" evidence="5">
    <location>
        <begin position="45"/>
        <end position="57"/>
    </location>
</feature>
<keyword evidence="8" id="KW-1185">Reference proteome</keyword>
<dbReference type="PROSITE" id="PS00108">
    <property type="entry name" value="PROTEIN_KINASE_ST"/>
    <property type="match status" value="1"/>
</dbReference>
<sequence length="420" mass="46085">MGNQTSVTGAFDGPEEPTAKAVDGHDEAASCTQVNARAAGSPVMRSPTVASPTATTTRSSFDALSNWFGNSPRAAMQDTGTRGAGRDNGTKSANGVATGPSDNGARTIRRLEDWYDVHSQHIGRGHYAVVCRGTCRRTGRAVAIKKIKRFLTDPARLKAEIAVLRRVKKHPNIVELIDVFETAREVHLVMELCTGGELFERLADKGPYSEADCVRHITDMANAVMYLHENGIVHRDLKPENILLSTPNDDDAVTKVADFGLAKIFTGSNMKTKCGTWGYSAPEMISGSGISFGYDYKVDSWSIGTIVFILLCGYHPFDPNGTSSDNEMISSIKNCKFDFEDEAWADISEGAKDLIRNLLVLDPAKRFTMKEVLNHGWITGAYVSPSLLPLSPTIHRDLAKYRQQSKQKIPFDFMDDDNDE</sequence>
<feature type="region of interest" description="Disordered" evidence="5">
    <location>
        <begin position="72"/>
        <end position="104"/>
    </location>
</feature>
<dbReference type="CDD" id="cd05117">
    <property type="entry name" value="STKc_CAMK"/>
    <property type="match status" value="1"/>
</dbReference>
<comment type="similarity">
    <text evidence="4">Belongs to the protein kinase superfamily.</text>
</comment>
<name>A0AAV2YWT3_9STRA</name>
<evidence type="ECO:0000313" key="8">
    <source>
        <dbReference type="Proteomes" id="UP001146120"/>
    </source>
</evidence>
<evidence type="ECO:0000256" key="2">
    <source>
        <dbReference type="ARBA" id="ARBA00022840"/>
    </source>
</evidence>
<dbReference type="PROSITE" id="PS00107">
    <property type="entry name" value="PROTEIN_KINASE_ATP"/>
    <property type="match status" value="1"/>
</dbReference>
<dbReference type="PANTHER" id="PTHR24347">
    <property type="entry name" value="SERINE/THREONINE-PROTEIN KINASE"/>
    <property type="match status" value="1"/>
</dbReference>
<dbReference type="AlphaFoldDB" id="A0AAV2YWT3"/>
<keyword evidence="4" id="KW-0723">Serine/threonine-protein kinase</keyword>
<dbReference type="InterPro" id="IPR000719">
    <property type="entry name" value="Prot_kinase_dom"/>
</dbReference>
<dbReference type="Gene3D" id="1.10.510.10">
    <property type="entry name" value="Transferase(Phosphotransferase) domain 1"/>
    <property type="match status" value="1"/>
</dbReference>
<comment type="caution">
    <text evidence="7">The sequence shown here is derived from an EMBL/GenBank/DDBJ whole genome shotgun (WGS) entry which is preliminary data.</text>
</comment>
<dbReference type="EMBL" id="DAKRPA010000122">
    <property type="protein sequence ID" value="DAZ97884.1"/>
    <property type="molecule type" value="Genomic_DNA"/>
</dbReference>
<evidence type="ECO:0000313" key="7">
    <source>
        <dbReference type="EMBL" id="DAZ97884.1"/>
    </source>
</evidence>
<dbReference type="Proteomes" id="UP001146120">
    <property type="component" value="Unassembled WGS sequence"/>
</dbReference>
<dbReference type="SUPFAM" id="SSF56112">
    <property type="entry name" value="Protein kinase-like (PK-like)"/>
    <property type="match status" value="1"/>
</dbReference>
<dbReference type="SMART" id="SM00220">
    <property type="entry name" value="S_TKc"/>
    <property type="match status" value="1"/>
</dbReference>
<dbReference type="InterPro" id="IPR008271">
    <property type="entry name" value="Ser/Thr_kinase_AS"/>
</dbReference>
<keyword evidence="1 3" id="KW-0547">Nucleotide-binding</keyword>
<reference evidence="7" key="2">
    <citation type="journal article" date="2023" name="Microbiol Resour">
        <title>Decontamination and Annotation of the Draft Genome Sequence of the Oomycete Lagenidium giganteum ARSEF 373.</title>
        <authorList>
            <person name="Morgan W.R."/>
            <person name="Tartar A."/>
        </authorList>
    </citation>
    <scope>NUCLEOTIDE SEQUENCE</scope>
    <source>
        <strain evidence="7">ARSEF 373</strain>
    </source>
</reference>
<dbReference type="InterPro" id="IPR017441">
    <property type="entry name" value="Protein_kinase_ATP_BS"/>
</dbReference>
<reference evidence="7" key="1">
    <citation type="submission" date="2022-11" db="EMBL/GenBank/DDBJ databases">
        <authorList>
            <person name="Morgan W.R."/>
            <person name="Tartar A."/>
        </authorList>
    </citation>
    <scope>NUCLEOTIDE SEQUENCE</scope>
    <source>
        <strain evidence="7">ARSEF 373</strain>
    </source>
</reference>
<keyword evidence="4" id="KW-0418">Kinase</keyword>
<accession>A0AAV2YWT3</accession>
<evidence type="ECO:0000256" key="5">
    <source>
        <dbReference type="SAM" id="MobiDB-lite"/>
    </source>
</evidence>
<organism evidence="7 8">
    <name type="scientific">Lagenidium giganteum</name>
    <dbReference type="NCBI Taxonomy" id="4803"/>
    <lineage>
        <taxon>Eukaryota</taxon>
        <taxon>Sar</taxon>
        <taxon>Stramenopiles</taxon>
        <taxon>Oomycota</taxon>
        <taxon>Peronosporomycetes</taxon>
        <taxon>Pythiales</taxon>
        <taxon>Pythiaceae</taxon>
    </lineage>
</organism>
<protein>
    <recommendedName>
        <fullName evidence="6">Protein kinase domain-containing protein</fullName>
    </recommendedName>
</protein>
<dbReference type="FunFam" id="1.10.510.10:FF:000571">
    <property type="entry name" value="Maternal embryonic leucine zipper kinase"/>
    <property type="match status" value="1"/>
</dbReference>
<evidence type="ECO:0000256" key="4">
    <source>
        <dbReference type="RuleBase" id="RU000304"/>
    </source>
</evidence>
<keyword evidence="4" id="KW-0808">Transferase</keyword>